<name>A0ABR0MSS9_GOSAR</name>
<sequence length="93" mass="10331">MPWFRIYGKPYLLSEEERRRQIRVQRELRGPLNPRRKGDDASPSTAAPQSAGPSTTPIQLASPSIALPQSPGPTVQQTTPTLQPFPSPMPVLW</sequence>
<accession>A0ABR0MSS9</accession>
<evidence type="ECO:0000313" key="3">
    <source>
        <dbReference type="Proteomes" id="UP001358586"/>
    </source>
</evidence>
<keyword evidence="3" id="KW-1185">Reference proteome</keyword>
<evidence type="ECO:0000313" key="2">
    <source>
        <dbReference type="EMBL" id="KAK5777036.1"/>
    </source>
</evidence>
<dbReference type="EMBL" id="JARKNE010000012">
    <property type="protein sequence ID" value="KAK5777036.1"/>
    <property type="molecule type" value="Genomic_DNA"/>
</dbReference>
<feature type="compositionally biased region" description="Low complexity" evidence="1">
    <location>
        <begin position="68"/>
        <end position="82"/>
    </location>
</feature>
<dbReference type="Proteomes" id="UP001358586">
    <property type="component" value="Chromosome 12"/>
</dbReference>
<feature type="compositionally biased region" description="Pro residues" evidence="1">
    <location>
        <begin position="83"/>
        <end position="93"/>
    </location>
</feature>
<comment type="caution">
    <text evidence="2">The sequence shown here is derived from an EMBL/GenBank/DDBJ whole genome shotgun (WGS) entry which is preliminary data.</text>
</comment>
<organism evidence="2 3">
    <name type="scientific">Gossypium arboreum</name>
    <name type="common">Tree cotton</name>
    <name type="synonym">Gossypium nanking</name>
    <dbReference type="NCBI Taxonomy" id="29729"/>
    <lineage>
        <taxon>Eukaryota</taxon>
        <taxon>Viridiplantae</taxon>
        <taxon>Streptophyta</taxon>
        <taxon>Embryophyta</taxon>
        <taxon>Tracheophyta</taxon>
        <taxon>Spermatophyta</taxon>
        <taxon>Magnoliopsida</taxon>
        <taxon>eudicotyledons</taxon>
        <taxon>Gunneridae</taxon>
        <taxon>Pentapetalae</taxon>
        <taxon>rosids</taxon>
        <taxon>malvids</taxon>
        <taxon>Malvales</taxon>
        <taxon>Malvaceae</taxon>
        <taxon>Malvoideae</taxon>
        <taxon>Gossypium</taxon>
    </lineage>
</organism>
<feature type="compositionally biased region" description="Polar residues" evidence="1">
    <location>
        <begin position="42"/>
        <end position="62"/>
    </location>
</feature>
<gene>
    <name evidence="2" type="ORF">PVK06_045001</name>
</gene>
<protein>
    <submittedName>
        <fullName evidence="2">Uncharacterized protein</fullName>
    </submittedName>
</protein>
<feature type="region of interest" description="Disordered" evidence="1">
    <location>
        <begin position="24"/>
        <end position="93"/>
    </location>
</feature>
<proteinExistence type="predicted"/>
<evidence type="ECO:0000256" key="1">
    <source>
        <dbReference type="SAM" id="MobiDB-lite"/>
    </source>
</evidence>
<reference evidence="2 3" key="1">
    <citation type="submission" date="2023-03" db="EMBL/GenBank/DDBJ databases">
        <title>WGS of Gossypium arboreum.</title>
        <authorList>
            <person name="Yu D."/>
        </authorList>
    </citation>
    <scope>NUCLEOTIDE SEQUENCE [LARGE SCALE GENOMIC DNA]</scope>
    <source>
        <tissue evidence="2">Leaf</tissue>
    </source>
</reference>